<name>A0ABP5GIB1_9ACTN</name>
<gene>
    <name evidence="2" type="ORF">GCM10009839_59880</name>
</gene>
<dbReference type="InterPro" id="IPR029063">
    <property type="entry name" value="SAM-dependent_MTases_sf"/>
</dbReference>
<feature type="domain" description="Methyltransferase" evidence="1">
    <location>
        <begin position="57"/>
        <end position="176"/>
    </location>
</feature>
<organism evidence="2 3">
    <name type="scientific">Catenulispora yoronensis</name>
    <dbReference type="NCBI Taxonomy" id="450799"/>
    <lineage>
        <taxon>Bacteria</taxon>
        <taxon>Bacillati</taxon>
        <taxon>Actinomycetota</taxon>
        <taxon>Actinomycetes</taxon>
        <taxon>Catenulisporales</taxon>
        <taxon>Catenulisporaceae</taxon>
        <taxon>Catenulispora</taxon>
    </lineage>
</organism>
<proteinExistence type="predicted"/>
<keyword evidence="3" id="KW-1185">Reference proteome</keyword>
<dbReference type="InterPro" id="IPR022744">
    <property type="entry name" value="MeTrfase_dom_put"/>
</dbReference>
<protein>
    <recommendedName>
        <fullName evidence="1">Methyltransferase domain-containing protein</fullName>
    </recommendedName>
</protein>
<dbReference type="Pfam" id="PF12147">
    <property type="entry name" value="Methyltransf_20"/>
    <property type="match status" value="1"/>
</dbReference>
<dbReference type="Proteomes" id="UP001500751">
    <property type="component" value="Unassembled WGS sequence"/>
</dbReference>
<evidence type="ECO:0000313" key="3">
    <source>
        <dbReference type="Proteomes" id="UP001500751"/>
    </source>
</evidence>
<evidence type="ECO:0000313" key="2">
    <source>
        <dbReference type="EMBL" id="GAA2047076.1"/>
    </source>
</evidence>
<comment type="caution">
    <text evidence="2">The sequence shown here is derived from an EMBL/GenBank/DDBJ whole genome shotgun (WGS) entry which is preliminary data.</text>
</comment>
<reference evidence="3" key="1">
    <citation type="journal article" date="2019" name="Int. J. Syst. Evol. Microbiol.">
        <title>The Global Catalogue of Microorganisms (GCM) 10K type strain sequencing project: providing services to taxonomists for standard genome sequencing and annotation.</title>
        <authorList>
            <consortium name="The Broad Institute Genomics Platform"/>
            <consortium name="The Broad Institute Genome Sequencing Center for Infectious Disease"/>
            <person name="Wu L."/>
            <person name="Ma J."/>
        </authorList>
    </citation>
    <scope>NUCLEOTIDE SEQUENCE [LARGE SCALE GENOMIC DNA]</scope>
    <source>
        <strain evidence="3">JCM 16014</strain>
    </source>
</reference>
<dbReference type="Gene3D" id="3.40.50.150">
    <property type="entry name" value="Vaccinia Virus protein VP39"/>
    <property type="match status" value="1"/>
</dbReference>
<dbReference type="EMBL" id="BAAAQN010000042">
    <property type="protein sequence ID" value="GAA2047076.1"/>
    <property type="molecule type" value="Genomic_DNA"/>
</dbReference>
<dbReference type="CDD" id="cd02440">
    <property type="entry name" value="AdoMet_MTases"/>
    <property type="match status" value="1"/>
</dbReference>
<dbReference type="SUPFAM" id="SSF53335">
    <property type="entry name" value="S-adenosyl-L-methionine-dependent methyltransferases"/>
    <property type="match status" value="1"/>
</dbReference>
<accession>A0ABP5GIB1</accession>
<evidence type="ECO:0000259" key="1">
    <source>
        <dbReference type="Pfam" id="PF12147"/>
    </source>
</evidence>
<sequence>MIDHSAIVGQGDGIMAELRDWTQWFAAYDDPSSALASRLLVVNDGIVRALNEAPPGAIRILYLCAGQGRDILPVVAAHPRRTDVVARLVEVDPAIADVARGTAANLGLTESIDIVTGDAADPATFADFGPADLLLLCGIFGNISDADVANTVARAAGLTARGGTVIWTRHRHEPNLVPSIHDWFAQAGFSLLWESDAALPESVYVAGHRQERDPAPTQNTDKLFTFVK</sequence>